<evidence type="ECO:0000313" key="2">
    <source>
        <dbReference type="EMBL" id="KKL09870.1"/>
    </source>
</evidence>
<gene>
    <name evidence="2" type="ORF">LCGC14_2561520</name>
</gene>
<dbReference type="Pfam" id="PF13524">
    <property type="entry name" value="Glyco_trans_1_2"/>
    <property type="match status" value="1"/>
</dbReference>
<reference evidence="2" key="1">
    <citation type="journal article" date="2015" name="Nature">
        <title>Complex archaea that bridge the gap between prokaryotes and eukaryotes.</title>
        <authorList>
            <person name="Spang A."/>
            <person name="Saw J.H."/>
            <person name="Jorgensen S.L."/>
            <person name="Zaremba-Niedzwiedzka K."/>
            <person name="Martijn J."/>
            <person name="Lind A.E."/>
            <person name="van Eijk R."/>
            <person name="Schleper C."/>
            <person name="Guy L."/>
            <person name="Ettema T.J."/>
        </authorList>
    </citation>
    <scope>NUCLEOTIDE SEQUENCE</scope>
</reference>
<evidence type="ECO:0000259" key="1">
    <source>
        <dbReference type="Pfam" id="PF13524"/>
    </source>
</evidence>
<feature type="domain" description="Spore protein YkvP/CgeB glycosyl transferase-like" evidence="1">
    <location>
        <begin position="14"/>
        <end position="113"/>
    </location>
</feature>
<dbReference type="EMBL" id="LAZR01042294">
    <property type="protein sequence ID" value="KKL09870.1"/>
    <property type="molecule type" value="Genomic_DNA"/>
</dbReference>
<dbReference type="InterPro" id="IPR055259">
    <property type="entry name" value="YkvP/CgeB_Glyco_trans-like"/>
</dbReference>
<sequence>QFLEKELPKNNIPFHHYNRLPYLDWIKILSHSRMIVISSLNGQFTPQIYITLSAGALCFVDKLSSQTLFYNFFEPGKHLIVWNDFEDLLSKLIYYHNHPNEAEVIAKAGKYQAENNFISAKSMVFAISDFVFKDKIDSRFLAINDKRCQHKRVESSEYFDARIRLYENIQELHLIHETLNLISLTKRNLNSSVDLADLPRLKITHAFIIDKIKNEADLYFQSVDVDHQIKTVMLNRIKNLSTYDIGILEIQESFVDWLFYVDSISKLLKKSSLLWILGELNPFEKKILKKEGFKPYIIYKNPIILKIKKISRKICFLFLKIGKYPFPYITLKPVMEMVPNLNVFLRGWQSKLPFLY</sequence>
<feature type="non-terminal residue" evidence="2">
    <location>
        <position position="1"/>
    </location>
</feature>
<protein>
    <recommendedName>
        <fullName evidence="1">Spore protein YkvP/CgeB glycosyl transferase-like domain-containing protein</fullName>
    </recommendedName>
</protein>
<name>A0A0F9AKH3_9ZZZZ</name>
<proteinExistence type="predicted"/>
<comment type="caution">
    <text evidence="2">The sequence shown here is derived from an EMBL/GenBank/DDBJ whole genome shotgun (WGS) entry which is preliminary data.</text>
</comment>
<accession>A0A0F9AKH3</accession>
<organism evidence="2">
    <name type="scientific">marine sediment metagenome</name>
    <dbReference type="NCBI Taxonomy" id="412755"/>
    <lineage>
        <taxon>unclassified sequences</taxon>
        <taxon>metagenomes</taxon>
        <taxon>ecological metagenomes</taxon>
    </lineage>
</organism>
<dbReference type="AlphaFoldDB" id="A0A0F9AKH3"/>